<dbReference type="CDD" id="cd00063">
    <property type="entry name" value="FN3"/>
    <property type="match status" value="1"/>
</dbReference>
<dbReference type="Gene3D" id="2.60.120.200">
    <property type="match status" value="1"/>
</dbReference>
<dbReference type="InterPro" id="IPR036116">
    <property type="entry name" value="FN3_sf"/>
</dbReference>
<dbReference type="InterPro" id="IPR014895">
    <property type="entry name" value="Alginate_lyase_2"/>
</dbReference>
<dbReference type="Pfam" id="PF00041">
    <property type="entry name" value="fn3"/>
    <property type="match status" value="1"/>
</dbReference>
<comment type="caution">
    <text evidence="3">The sequence shown here is derived from an EMBL/GenBank/DDBJ whole genome shotgun (WGS) entry which is preliminary data.</text>
</comment>
<organism evidence="3 4">
    <name type="scientific">Aquimarina addita</name>
    <dbReference type="NCBI Taxonomy" id="870485"/>
    <lineage>
        <taxon>Bacteria</taxon>
        <taxon>Pseudomonadati</taxon>
        <taxon>Bacteroidota</taxon>
        <taxon>Flavobacteriia</taxon>
        <taxon>Flavobacteriales</taxon>
        <taxon>Flavobacteriaceae</taxon>
        <taxon>Aquimarina</taxon>
    </lineage>
</organism>
<feature type="domain" description="Fibronectin type-III" evidence="2">
    <location>
        <begin position="320"/>
        <end position="404"/>
    </location>
</feature>
<gene>
    <name evidence="3" type="ORF">GCM10022393_26490</name>
</gene>
<keyword evidence="4" id="KW-1185">Reference proteome</keyword>
<proteinExistence type="predicted"/>
<evidence type="ECO:0000259" key="1">
    <source>
        <dbReference type="PROSITE" id="PS50022"/>
    </source>
</evidence>
<dbReference type="PROSITE" id="PS50853">
    <property type="entry name" value="FN3"/>
    <property type="match status" value="1"/>
</dbReference>
<dbReference type="SUPFAM" id="SSF49899">
    <property type="entry name" value="Concanavalin A-like lectins/glucanases"/>
    <property type="match status" value="1"/>
</dbReference>
<dbReference type="Pfam" id="PF08787">
    <property type="entry name" value="Alginate_lyase2"/>
    <property type="match status" value="1"/>
</dbReference>
<evidence type="ECO:0000313" key="4">
    <source>
        <dbReference type="Proteomes" id="UP001500459"/>
    </source>
</evidence>
<dbReference type="SMART" id="SM00060">
    <property type="entry name" value="FN3"/>
    <property type="match status" value="1"/>
</dbReference>
<evidence type="ECO:0000259" key="2">
    <source>
        <dbReference type="PROSITE" id="PS50853"/>
    </source>
</evidence>
<dbReference type="Pfam" id="PF00754">
    <property type="entry name" value="F5_F8_type_C"/>
    <property type="match status" value="1"/>
</dbReference>
<dbReference type="EMBL" id="BAABCW010000010">
    <property type="protein sequence ID" value="GAA3511419.1"/>
    <property type="molecule type" value="Genomic_DNA"/>
</dbReference>
<dbReference type="SUPFAM" id="SSF49265">
    <property type="entry name" value="Fibronectin type III"/>
    <property type="match status" value="1"/>
</dbReference>
<protein>
    <recommendedName>
        <fullName evidence="5">F5/8 type C domain-containing protein</fullName>
    </recommendedName>
</protein>
<evidence type="ECO:0008006" key="5">
    <source>
        <dbReference type="Google" id="ProtNLM"/>
    </source>
</evidence>
<sequence>MKHTMFFSRTKLASFFVISFLFFFYSCTKEEFSEEISSKENDTLKSFITIQNPGFELGKVGWGDESNYSISGDEYSGSRAGKVTSSTGKIEQTVVLERNTDFSLSAWVEGQGTLSIGGKTVDFDTTDGYEKIVISFNSSDSSSAVIVGTRSNGDVRFDDFILEIIDSSSSAEIGVIKPISASSNGNQNGYDPENTIDQDLAEVSRWSSNGAEGKYITYDLGAIKTLTSLKIAWLKGDERKAYFKIRVSNFPNKEFRNVYNAKTTGSSGTTEGFETYEFEATKARYVRISCFGNSLNSWNSIIETEIYGQVGDPGTVDTTPPSPVRELIATAGDASVALSWNNPDNEDFKNVQITYDDKQLEIEGNSTVINGLTNEKLYTFTIVAMDTSGNSSDVRIIEVTPKGDIPPVSGGGTPASILSGLEKWKITFPLDKDGNDSMGAQDCDDRNRNAFEIRDITGNIPEPFSKYFYVDADEVVFKAHVGGATTSGSSYTRSELRQTPGGDDNYWSMQDYQYLDVRVRATHLPVEKPEVSMVQIHGPDDEPLRVEYRADRQGLHVVQNENSTAENVLPYMLGEQLRVTVTVDKGVITCRIINESRPNLDPWEDEWIADDTTGYFKVGCYTQSSMTLSTCKPNEGYSNEAYGAYGEVRVKDMSLQVTY</sequence>
<dbReference type="SUPFAM" id="SSF49785">
    <property type="entry name" value="Galactose-binding domain-like"/>
    <property type="match status" value="1"/>
</dbReference>
<dbReference type="Proteomes" id="UP001500459">
    <property type="component" value="Unassembled WGS sequence"/>
</dbReference>
<dbReference type="Gene3D" id="2.60.40.10">
    <property type="entry name" value="Immunoglobulins"/>
    <property type="match status" value="1"/>
</dbReference>
<dbReference type="InterPro" id="IPR013320">
    <property type="entry name" value="ConA-like_dom_sf"/>
</dbReference>
<name>A0ABP6UM45_9FLAO</name>
<evidence type="ECO:0000313" key="3">
    <source>
        <dbReference type="EMBL" id="GAA3511419.1"/>
    </source>
</evidence>
<dbReference type="InterPro" id="IPR000421">
    <property type="entry name" value="FA58C"/>
</dbReference>
<reference evidence="4" key="1">
    <citation type="journal article" date="2019" name="Int. J. Syst. Evol. Microbiol.">
        <title>The Global Catalogue of Microorganisms (GCM) 10K type strain sequencing project: providing services to taxonomists for standard genome sequencing and annotation.</title>
        <authorList>
            <consortium name="The Broad Institute Genomics Platform"/>
            <consortium name="The Broad Institute Genome Sequencing Center for Infectious Disease"/>
            <person name="Wu L."/>
            <person name="Ma J."/>
        </authorList>
    </citation>
    <scope>NUCLEOTIDE SEQUENCE [LARGE SCALE GENOMIC DNA]</scope>
    <source>
        <strain evidence="4">JCM 17106</strain>
    </source>
</reference>
<dbReference type="InterPro" id="IPR013783">
    <property type="entry name" value="Ig-like_fold"/>
</dbReference>
<accession>A0ABP6UM45</accession>
<dbReference type="InterPro" id="IPR008979">
    <property type="entry name" value="Galactose-bd-like_sf"/>
</dbReference>
<feature type="domain" description="F5/8 type C" evidence="1">
    <location>
        <begin position="161"/>
        <end position="309"/>
    </location>
</feature>
<dbReference type="PROSITE" id="PS50022">
    <property type="entry name" value="FA58C_3"/>
    <property type="match status" value="1"/>
</dbReference>
<dbReference type="Gene3D" id="2.60.120.260">
    <property type="entry name" value="Galactose-binding domain-like"/>
    <property type="match status" value="2"/>
</dbReference>
<dbReference type="PROSITE" id="PS51257">
    <property type="entry name" value="PROKAR_LIPOPROTEIN"/>
    <property type="match status" value="1"/>
</dbReference>
<dbReference type="RefSeq" id="WP_344928141.1">
    <property type="nucleotide sequence ID" value="NZ_BAABCW010000010.1"/>
</dbReference>
<dbReference type="InterPro" id="IPR003961">
    <property type="entry name" value="FN3_dom"/>
</dbReference>